<protein>
    <recommendedName>
        <fullName evidence="1">UBC core domain-containing protein</fullName>
    </recommendedName>
</protein>
<dbReference type="InterPro" id="IPR000608">
    <property type="entry name" value="UBC"/>
</dbReference>
<gene>
    <name evidence="2" type="ORF">ASTO00021_LOCUS1900</name>
</gene>
<evidence type="ECO:0000259" key="1">
    <source>
        <dbReference type="PROSITE" id="PS50127"/>
    </source>
</evidence>
<accession>A0A7S3LIZ8</accession>
<reference evidence="2" key="1">
    <citation type="submission" date="2021-01" db="EMBL/GenBank/DDBJ databases">
        <authorList>
            <person name="Corre E."/>
            <person name="Pelletier E."/>
            <person name="Niang G."/>
            <person name="Scheremetjew M."/>
            <person name="Finn R."/>
            <person name="Kale V."/>
            <person name="Holt S."/>
            <person name="Cochrane G."/>
            <person name="Meng A."/>
            <person name="Brown T."/>
            <person name="Cohen L."/>
        </authorList>
    </citation>
    <scope>NUCLEOTIDE SEQUENCE</scope>
    <source>
        <strain evidence="2">GSBS06</strain>
    </source>
</reference>
<dbReference type="Pfam" id="PF00179">
    <property type="entry name" value="UQ_con"/>
    <property type="match status" value="1"/>
</dbReference>
<dbReference type="SMART" id="SM00212">
    <property type="entry name" value="UBCc"/>
    <property type="match status" value="1"/>
</dbReference>
<dbReference type="InterPro" id="IPR016135">
    <property type="entry name" value="UBQ-conjugating_enzyme/RWD"/>
</dbReference>
<dbReference type="CDD" id="cd23814">
    <property type="entry name" value="UEV_AKTIP"/>
    <property type="match status" value="1"/>
</dbReference>
<dbReference type="PANTHER" id="PTHR24067">
    <property type="entry name" value="UBIQUITIN-CONJUGATING ENZYME E2"/>
    <property type="match status" value="1"/>
</dbReference>
<name>A0A7S3LIZ8_9STRA</name>
<dbReference type="InterPro" id="IPR050113">
    <property type="entry name" value="Ub_conjugating_enzyme"/>
</dbReference>
<organism evidence="2">
    <name type="scientific">Aplanochytrium stocchinoi</name>
    <dbReference type="NCBI Taxonomy" id="215587"/>
    <lineage>
        <taxon>Eukaryota</taxon>
        <taxon>Sar</taxon>
        <taxon>Stramenopiles</taxon>
        <taxon>Bigyra</taxon>
        <taxon>Labyrinthulomycetes</taxon>
        <taxon>Thraustochytrida</taxon>
        <taxon>Thraustochytriidae</taxon>
        <taxon>Aplanochytrium</taxon>
    </lineage>
</organism>
<dbReference type="PROSITE" id="PS50127">
    <property type="entry name" value="UBC_2"/>
    <property type="match status" value="1"/>
</dbReference>
<evidence type="ECO:0000313" key="2">
    <source>
        <dbReference type="EMBL" id="CAE0431563.1"/>
    </source>
</evidence>
<dbReference type="SUPFAM" id="SSF54495">
    <property type="entry name" value="UBC-like"/>
    <property type="match status" value="1"/>
</dbReference>
<dbReference type="Gene3D" id="3.10.110.10">
    <property type="entry name" value="Ubiquitin Conjugating Enzyme"/>
    <property type="match status" value="1"/>
</dbReference>
<feature type="domain" description="UBC core" evidence="1">
    <location>
        <begin position="52"/>
        <end position="209"/>
    </location>
</feature>
<sequence>MTENYNKEKKCADSEADAVIEEEGIESSKSGSVNMRKVPIVSSLRRYREKQLKQYNIMVEYKNLKEHAPSGVYLLPSFTDLRTMYGVIFVRLGMYSKGLFKFRITLPKEYPMDGKYPQFYFFSKVYHPLVDPQTFELDLGSKFPEWKAGRDQLAKILVFMKRIFYAKEKDFLSTMNMDMVPNKEALYLYKHDKKAFMKKVSACVEESLERRYVNEKNSTIIFTEPKPAHDKIRNSILSHQR</sequence>
<dbReference type="EMBL" id="HBIN01002831">
    <property type="protein sequence ID" value="CAE0431563.1"/>
    <property type="molecule type" value="Transcribed_RNA"/>
</dbReference>
<dbReference type="AlphaFoldDB" id="A0A7S3LIZ8"/>
<proteinExistence type="predicted"/>